<dbReference type="GO" id="GO:0046872">
    <property type="term" value="F:metal ion binding"/>
    <property type="evidence" value="ECO:0007669"/>
    <property type="project" value="UniProtKB-KW"/>
</dbReference>
<feature type="region of interest" description="Disordered" evidence="6">
    <location>
        <begin position="444"/>
        <end position="465"/>
    </location>
</feature>
<dbReference type="InterPro" id="IPR023867">
    <property type="entry name" value="Sulphatase_maturase_rSAM"/>
</dbReference>
<evidence type="ECO:0000256" key="6">
    <source>
        <dbReference type="SAM" id="MobiDB-lite"/>
    </source>
</evidence>
<keyword evidence="4" id="KW-0411">Iron-sulfur</keyword>
<dbReference type="SFLD" id="SFLDS00029">
    <property type="entry name" value="Radical_SAM"/>
    <property type="match status" value="1"/>
</dbReference>
<dbReference type="RefSeq" id="YP_009278784.1">
    <property type="nucleotide sequence ID" value="NC_031010.1"/>
</dbReference>
<evidence type="ECO:0000256" key="5">
    <source>
        <dbReference type="ARBA" id="ARBA00023601"/>
    </source>
</evidence>
<dbReference type="InterPro" id="IPR013785">
    <property type="entry name" value="Aldolase_TIM"/>
</dbReference>
<dbReference type="PANTHER" id="PTHR43273">
    <property type="entry name" value="ANAEROBIC SULFATASE-MATURATING ENZYME HOMOLOG ASLB-RELATED"/>
    <property type="match status" value="1"/>
</dbReference>
<evidence type="ECO:0000313" key="9">
    <source>
        <dbReference type="Proteomes" id="UP000202923"/>
    </source>
</evidence>
<organism evidence="8 9">
    <name type="scientific">Erwinia phage vB_EamM_Kwan</name>
    <dbReference type="NCBI Taxonomy" id="1883374"/>
    <lineage>
        <taxon>Viruses</taxon>
        <taxon>Duplodnaviria</taxon>
        <taxon>Heunggongvirae</taxon>
        <taxon>Uroviricota</taxon>
        <taxon>Caudoviricetes</taxon>
        <taxon>Chimalliviridae</taxon>
        <taxon>Wellingtonvirus</taxon>
        <taxon>Wellingtonvirus wellington</taxon>
    </lineage>
</organism>
<accession>A0A1B2IE34</accession>
<sequence length="465" mass="53220">MDATYQIVTNLSCNLDCEYCYERKYPRNNKVADVVDFIHACFNRDKHRFFSKNQGIDGIIIDIIGGEPFMQPKLLKAAFETAEELCKKHNLPYVFSISTNGTLFDKPLALEILNRWKDYLSIGVSIDGLPETHDKYRIFTTSRQGSYQAAVAGYKLLQEIGVREIGVKATFTKETLMQYGAGMKSLIDVTGGGRLYGNVVFEDVLPRQMALEIANQFIEVAEYFIEKGLHLDQNSEIGHVLPDGLDVDQLWNPDWREKLIHDDSVRYDPQRLRPHCGTTVYMTCLGFDRNIFGCNRFMSTVTTRQAIGKLEGQQIVNTDGGKLLAEVQEQWKSYPDQCIGCPAKHLCASCVAAAYENGDGEEDARKEYHGERRQCGWTTAKLLVAQWWKQRFGSYESQYDKSVCNCYQCQQKRNFAVEEKLTREAAEQPLHVTAIREMTMAVEQTDRKEQFKNEKPASPEFYEVR</sequence>
<keyword evidence="3" id="KW-0408">Iron</keyword>
<dbReference type="InterPro" id="IPR007197">
    <property type="entry name" value="rSAM"/>
</dbReference>
<dbReference type="KEGG" id="vg:29062023"/>
<feature type="domain" description="Radical SAM core" evidence="7">
    <location>
        <begin position="12"/>
        <end position="164"/>
    </location>
</feature>
<name>A0A1B2IE34_9CAUD</name>
<dbReference type="CDD" id="cd01335">
    <property type="entry name" value="Radical_SAM"/>
    <property type="match status" value="1"/>
</dbReference>
<dbReference type="SUPFAM" id="SSF102114">
    <property type="entry name" value="Radical SAM enzymes"/>
    <property type="match status" value="1"/>
</dbReference>
<dbReference type="InterPro" id="IPR058240">
    <property type="entry name" value="rSAM_sf"/>
</dbReference>
<gene>
    <name evidence="8" type="ORF">KWAN_179</name>
</gene>
<dbReference type="PANTHER" id="PTHR43273:SF3">
    <property type="entry name" value="ANAEROBIC SULFATASE-MATURATING ENZYME HOMOLOG ASLB-RELATED"/>
    <property type="match status" value="1"/>
</dbReference>
<dbReference type="GO" id="GO:0016491">
    <property type="term" value="F:oxidoreductase activity"/>
    <property type="evidence" value="ECO:0007669"/>
    <property type="project" value="InterPro"/>
</dbReference>
<dbReference type="Proteomes" id="UP000202923">
    <property type="component" value="Genome"/>
</dbReference>
<protein>
    <submittedName>
        <fullName evidence="8">Putative radical SAM superfamily protein</fullName>
    </submittedName>
</protein>
<reference evidence="8 9" key="1">
    <citation type="submission" date="2016-06" db="EMBL/GenBank/DDBJ databases">
        <authorList>
            <person name="Kjaerup R.B."/>
            <person name="Dalgaard T.S."/>
            <person name="Juul-Madsen H.R."/>
        </authorList>
    </citation>
    <scope>NUCLEOTIDE SEQUENCE [LARGE SCALE GENOMIC DNA]</scope>
</reference>
<dbReference type="OrthoDB" id="2395at10239"/>
<comment type="similarity">
    <text evidence="5">Belongs to the radical SAM superfamily. Anaerobic sulfatase-maturating enzyme family.</text>
</comment>
<evidence type="ECO:0000256" key="4">
    <source>
        <dbReference type="ARBA" id="ARBA00023014"/>
    </source>
</evidence>
<keyword evidence="1" id="KW-0949">S-adenosyl-L-methionine</keyword>
<dbReference type="GO" id="GO:0051536">
    <property type="term" value="F:iron-sulfur cluster binding"/>
    <property type="evidence" value="ECO:0007669"/>
    <property type="project" value="UniProtKB-KW"/>
</dbReference>
<dbReference type="Gene3D" id="3.20.20.70">
    <property type="entry name" value="Aldolase class I"/>
    <property type="match status" value="1"/>
</dbReference>
<dbReference type="SFLD" id="SFLDG01067">
    <property type="entry name" value="SPASM/twitch_domain_containing"/>
    <property type="match status" value="1"/>
</dbReference>
<proteinExistence type="inferred from homology"/>
<evidence type="ECO:0000259" key="7">
    <source>
        <dbReference type="Pfam" id="PF04055"/>
    </source>
</evidence>
<evidence type="ECO:0000256" key="3">
    <source>
        <dbReference type="ARBA" id="ARBA00023004"/>
    </source>
</evidence>
<evidence type="ECO:0000256" key="1">
    <source>
        <dbReference type="ARBA" id="ARBA00022691"/>
    </source>
</evidence>
<keyword evidence="2" id="KW-0479">Metal-binding</keyword>
<dbReference type="Pfam" id="PF04055">
    <property type="entry name" value="Radical_SAM"/>
    <property type="match status" value="1"/>
</dbReference>
<dbReference type="GeneID" id="29062023"/>
<evidence type="ECO:0000313" key="8">
    <source>
        <dbReference type="EMBL" id="ANZ49531.1"/>
    </source>
</evidence>
<evidence type="ECO:0000256" key="2">
    <source>
        <dbReference type="ARBA" id="ARBA00022723"/>
    </source>
</evidence>
<dbReference type="EMBL" id="KX397369">
    <property type="protein sequence ID" value="ANZ49531.1"/>
    <property type="molecule type" value="Genomic_DNA"/>
</dbReference>